<evidence type="ECO:0000313" key="3">
    <source>
        <dbReference type="Proteomes" id="UP000245059"/>
    </source>
</evidence>
<evidence type="ECO:0000313" key="1">
    <source>
        <dbReference type="EMBL" id="PWD88096.1"/>
    </source>
</evidence>
<evidence type="ECO:0000313" key="4">
    <source>
        <dbReference type="Proteomes" id="UP000245217"/>
    </source>
</evidence>
<gene>
    <name evidence="1" type="ORF">DC077_02140</name>
    <name evidence="2" type="ORF">DC078_02890</name>
</gene>
<accession>A0A2U2ATS7</accession>
<dbReference type="AlphaFoldDB" id="A0A2U2ATS7"/>
<dbReference type="Proteomes" id="UP000245059">
    <property type="component" value="Unassembled WGS sequence"/>
</dbReference>
<sequence>MGNLSTSLISNLNQYTWRNGVEEDAVLPARDFKKSAVIKSGNLSVSLISINKLGGTGEKMPLCRRAILKKSATVKSGNLSALLSIKKS</sequence>
<evidence type="ECO:0000313" key="2">
    <source>
        <dbReference type="EMBL" id="PWD93789.1"/>
    </source>
</evidence>
<protein>
    <submittedName>
        <fullName evidence="1">Uncharacterized protein</fullName>
    </submittedName>
</protein>
<keyword evidence="4" id="KW-1185">Reference proteome</keyword>
<reference evidence="1" key="1">
    <citation type="journal article" date="2018" name="Genome Announc.">
        <title>Ignatzschineria cameli sp. nov., isolated from necrotic foot tissue of dromedaries (Camelus dromedarius) and associated maggots (Wohlfahrtia species) in Dubai.</title>
        <authorList>
            <person name="Tsang C.C."/>
            <person name="Tang J.Y."/>
            <person name="Fong J.Y."/>
            <person name="Kinne J."/>
            <person name="Lee H.H."/>
            <person name="Joseph M."/>
            <person name="Jose S."/>
            <person name="Schuster R.K."/>
            <person name="Tang Y."/>
            <person name="Sivakumar S."/>
            <person name="Chen J.H."/>
            <person name="Teng J.L."/>
            <person name="Lau S.K."/>
            <person name="Wernery U."/>
            <person name="Woo P.C."/>
        </authorList>
    </citation>
    <scope>NUCLEOTIDE SEQUENCE</scope>
    <source>
        <strain evidence="1">UAE-HKU57</strain>
        <strain evidence="2">UAE-HKU58</strain>
    </source>
</reference>
<reference evidence="3 4" key="2">
    <citation type="submission" date="2018-05" db="EMBL/GenBank/DDBJ databases">
        <title>Ignatzschineria dubaiensis sp. nov., isolated from necrotic foot tissues of dromedaries (Camelus dromedarius) and associated maggots in Dubai, United Arab Emirates.</title>
        <authorList>
            <person name="Tsang C.C."/>
            <person name="Tang J.Y.M."/>
            <person name="Fong J.Y.H."/>
            <person name="Kinne J."/>
            <person name="Lee H.H."/>
            <person name="Joseph M."/>
            <person name="Jose S."/>
            <person name="Schuster R.K."/>
            <person name="Tang Y."/>
            <person name="Sivakumar S."/>
            <person name="Chen J.H.K."/>
            <person name="Teng J.L.L."/>
            <person name="Lau S.K.P."/>
            <person name="Wernery U."/>
            <person name="Woo P.C.Y."/>
        </authorList>
    </citation>
    <scope>NUCLEOTIDE SEQUENCE [LARGE SCALE GENOMIC DNA]</scope>
    <source>
        <strain evidence="3">UAE-HKU57</strain>
        <strain evidence="4">UAE-HKU58</strain>
    </source>
</reference>
<dbReference type="EMBL" id="QEWW01000001">
    <property type="protein sequence ID" value="PWD88096.1"/>
    <property type="molecule type" value="Genomic_DNA"/>
</dbReference>
<dbReference type="Proteomes" id="UP000245217">
    <property type="component" value="Unassembled WGS sequence"/>
</dbReference>
<organism evidence="1 3">
    <name type="scientific">Ignatzschineria cameli</name>
    <dbReference type="NCBI Taxonomy" id="2182793"/>
    <lineage>
        <taxon>Bacteria</taxon>
        <taxon>Pseudomonadati</taxon>
        <taxon>Pseudomonadota</taxon>
        <taxon>Gammaproteobacteria</taxon>
        <taxon>Cardiobacteriales</taxon>
        <taxon>Ignatzschineriaceae</taxon>
        <taxon>Ignatzschineria</taxon>
    </lineage>
</organism>
<name>A0A2U2ATS7_9GAMM</name>
<dbReference type="EMBL" id="QEWV01000002">
    <property type="protein sequence ID" value="PWD93789.1"/>
    <property type="molecule type" value="Genomic_DNA"/>
</dbReference>
<proteinExistence type="predicted"/>
<comment type="caution">
    <text evidence="1">The sequence shown here is derived from an EMBL/GenBank/DDBJ whole genome shotgun (WGS) entry which is preliminary data.</text>
</comment>